<gene>
    <name evidence="2" type="ORF">METZ01_LOCUS12738</name>
</gene>
<reference evidence="2" key="1">
    <citation type="submission" date="2018-05" db="EMBL/GenBank/DDBJ databases">
        <authorList>
            <person name="Lanie J.A."/>
            <person name="Ng W.-L."/>
            <person name="Kazmierczak K.M."/>
            <person name="Andrzejewski T.M."/>
            <person name="Davidsen T.M."/>
            <person name="Wayne K.J."/>
            <person name="Tettelin H."/>
            <person name="Glass J.I."/>
            <person name="Rusch D."/>
            <person name="Podicherti R."/>
            <person name="Tsui H.-C.T."/>
            <person name="Winkler M.E."/>
        </authorList>
    </citation>
    <scope>NUCLEOTIDE SEQUENCE</scope>
</reference>
<evidence type="ECO:0000259" key="1">
    <source>
        <dbReference type="Pfam" id="PF13474"/>
    </source>
</evidence>
<dbReference type="Pfam" id="PF13474">
    <property type="entry name" value="SnoaL_3"/>
    <property type="match status" value="1"/>
</dbReference>
<name>A0A381P067_9ZZZZ</name>
<dbReference type="EMBL" id="UINC01000706">
    <property type="protein sequence ID" value="SUZ59884.1"/>
    <property type="molecule type" value="Genomic_DNA"/>
</dbReference>
<dbReference type="Gene3D" id="3.10.450.50">
    <property type="match status" value="1"/>
</dbReference>
<proteinExistence type="predicted"/>
<feature type="domain" description="SnoaL-like" evidence="1">
    <location>
        <begin position="80"/>
        <end position="143"/>
    </location>
</feature>
<evidence type="ECO:0000313" key="2">
    <source>
        <dbReference type="EMBL" id="SUZ59884.1"/>
    </source>
</evidence>
<dbReference type="InterPro" id="IPR032710">
    <property type="entry name" value="NTF2-like_dom_sf"/>
</dbReference>
<protein>
    <recommendedName>
        <fullName evidence="1">SnoaL-like domain-containing protein</fullName>
    </recommendedName>
</protein>
<accession>A0A381P067</accession>
<dbReference type="AlphaFoldDB" id="A0A381P067"/>
<dbReference type="InterPro" id="IPR037401">
    <property type="entry name" value="SnoaL-like"/>
</dbReference>
<dbReference type="SUPFAM" id="SSF54427">
    <property type="entry name" value="NTF2-like"/>
    <property type="match status" value="1"/>
</dbReference>
<sequence>MKKVLIFLSMVSLVAANDKSDIESLINNHWESWNSNKYKDYISTIHSGGTMNGDSNGSFWYEMIPTVKGLTENRKPGDKSNFNARYLEIDVLVPGKAAVAYYYLVGSFTLRGVTKSDYRTRVSQVFVTEGGKWKIKSGHFSPLHSGSGIPD</sequence>
<organism evidence="2">
    <name type="scientific">marine metagenome</name>
    <dbReference type="NCBI Taxonomy" id="408172"/>
    <lineage>
        <taxon>unclassified sequences</taxon>
        <taxon>metagenomes</taxon>
        <taxon>ecological metagenomes</taxon>
    </lineage>
</organism>